<feature type="transmembrane region" description="Helical" evidence="1">
    <location>
        <begin position="423"/>
        <end position="449"/>
    </location>
</feature>
<feature type="transmembrane region" description="Helical" evidence="1">
    <location>
        <begin position="107"/>
        <end position="132"/>
    </location>
</feature>
<dbReference type="RefSeq" id="WP_127750783.1">
    <property type="nucleotide sequence ID" value="NZ_CP033219.1"/>
</dbReference>
<sequence>MDLFSNIALAGPELFTLTTMALMLLGTFVGLLAGAIPGFTIAMAVVLVLPFTFAMSPVQGLATMIAVYVGGLSGGLMSGILTGIPGTPSSVATTFDGYPMAKSGRPGLALGIGVWSSFFGGIIASVVLMLIAPQLAMIGLEFQPVDFFALVLFALTVTASLAGDQLLKGLIGALFGLLIATIGSDVVFGLPRFNFGVDEVSKGFAFLPVLVGLFAFSRLLSDVRDSSSAGQKLGGDETANVVKIDYVASCKVVLARWVNVIRSSLLGVFVGVLPAAGSTISNILAYDQAKKSSKEPETFGKGAIDGIIAPEAANNATAGGALIVMMALGLPGDIMTAIMLGALLVHDVIPSPSFISDEPMIAYSIFLAFFVANFMMLFLQSITLRGFVLVTKVKMYMLTAVILFYCAVGIFALNNIAYDMWTLLIFGILGFVMRALGFPIVPIVLGVVLGQIAEVRLSQVYARGDGLDVFLTRPWALFFILLSGFSIMFPSYQKQRGKKAWAHYFTPVLLIVLAVPVFMMPGTIRPIIAGVMALTGITQLIMQVRSPKALDTSQ</sequence>
<name>A0A3T0N837_9RHOB</name>
<gene>
    <name evidence="3" type="ORF">EBB79_21395</name>
</gene>
<dbReference type="Proteomes" id="UP000283063">
    <property type="component" value="Chromosome"/>
</dbReference>
<feature type="transmembrane region" description="Helical" evidence="1">
    <location>
        <begin position="203"/>
        <end position="220"/>
    </location>
</feature>
<accession>A0A3T0N837</accession>
<keyword evidence="1" id="KW-1133">Transmembrane helix</keyword>
<dbReference type="AlphaFoldDB" id="A0A3T0N837"/>
<dbReference type="PANTHER" id="PTHR35342:SF5">
    <property type="entry name" value="TRICARBOXYLIC TRANSPORT PROTEIN"/>
    <property type="match status" value="1"/>
</dbReference>
<keyword evidence="1" id="KW-0812">Transmembrane</keyword>
<dbReference type="EMBL" id="CP033219">
    <property type="protein sequence ID" value="AZV80196.1"/>
    <property type="molecule type" value="Genomic_DNA"/>
</dbReference>
<feature type="transmembrane region" description="Helical" evidence="1">
    <location>
        <begin position="501"/>
        <end position="520"/>
    </location>
</feature>
<feature type="transmembrane region" description="Helical" evidence="1">
    <location>
        <begin position="20"/>
        <end position="53"/>
    </location>
</feature>
<proteinExistence type="predicted"/>
<organism evidence="3 4">
    <name type="scientific">Parasedimentitalea marina</name>
    <dbReference type="NCBI Taxonomy" id="2483033"/>
    <lineage>
        <taxon>Bacteria</taxon>
        <taxon>Pseudomonadati</taxon>
        <taxon>Pseudomonadota</taxon>
        <taxon>Alphaproteobacteria</taxon>
        <taxon>Rhodobacterales</taxon>
        <taxon>Paracoccaceae</taxon>
        <taxon>Parasedimentitalea</taxon>
    </lineage>
</organism>
<feature type="transmembrane region" description="Helical" evidence="1">
    <location>
        <begin position="396"/>
        <end position="417"/>
    </location>
</feature>
<evidence type="ECO:0000313" key="4">
    <source>
        <dbReference type="Proteomes" id="UP000283063"/>
    </source>
</evidence>
<dbReference type="OrthoDB" id="9791872at2"/>
<feature type="transmembrane region" description="Helical" evidence="1">
    <location>
        <begin position="322"/>
        <end position="345"/>
    </location>
</feature>
<dbReference type="KEGG" id="sedi:EBB79_21395"/>
<dbReference type="PANTHER" id="PTHR35342">
    <property type="entry name" value="TRICARBOXYLIC TRANSPORT PROTEIN"/>
    <property type="match status" value="1"/>
</dbReference>
<evidence type="ECO:0000256" key="1">
    <source>
        <dbReference type="SAM" id="Phobius"/>
    </source>
</evidence>
<feature type="transmembrane region" description="Helical" evidence="1">
    <location>
        <begin position="169"/>
        <end position="191"/>
    </location>
</feature>
<feature type="domain" description="DUF112" evidence="2">
    <location>
        <begin position="21"/>
        <end position="445"/>
    </location>
</feature>
<evidence type="ECO:0000313" key="3">
    <source>
        <dbReference type="EMBL" id="AZV80196.1"/>
    </source>
</evidence>
<dbReference type="InterPro" id="IPR002823">
    <property type="entry name" value="DUF112_TM"/>
</dbReference>
<feature type="transmembrane region" description="Helical" evidence="1">
    <location>
        <begin position="65"/>
        <end position="87"/>
    </location>
</feature>
<feature type="transmembrane region" description="Helical" evidence="1">
    <location>
        <begin position="144"/>
        <end position="163"/>
    </location>
</feature>
<feature type="transmembrane region" description="Helical" evidence="1">
    <location>
        <begin position="360"/>
        <end position="384"/>
    </location>
</feature>
<protein>
    <submittedName>
        <fullName evidence="3">Tat pathway signal protein</fullName>
    </submittedName>
</protein>
<feature type="transmembrane region" description="Helical" evidence="1">
    <location>
        <begin position="470"/>
        <end position="489"/>
    </location>
</feature>
<dbReference type="Pfam" id="PF01970">
    <property type="entry name" value="TctA"/>
    <property type="match status" value="1"/>
</dbReference>
<keyword evidence="1" id="KW-0472">Membrane</keyword>
<evidence type="ECO:0000259" key="2">
    <source>
        <dbReference type="Pfam" id="PF01970"/>
    </source>
</evidence>
<feature type="transmembrane region" description="Helical" evidence="1">
    <location>
        <begin position="527"/>
        <end position="544"/>
    </location>
</feature>
<feature type="transmembrane region" description="Helical" evidence="1">
    <location>
        <begin position="265"/>
        <end position="286"/>
    </location>
</feature>
<reference evidence="3 4" key="1">
    <citation type="submission" date="2018-10" db="EMBL/GenBank/DDBJ databases">
        <title>Parasedimentitalea marina sp. nov., a psychrophilic bacterium isolated from deep seawater of the New Britain Trench.</title>
        <authorList>
            <person name="Cao J."/>
        </authorList>
    </citation>
    <scope>NUCLEOTIDE SEQUENCE [LARGE SCALE GENOMIC DNA]</scope>
    <source>
        <strain evidence="3 4">W43</strain>
    </source>
</reference>
<keyword evidence="4" id="KW-1185">Reference proteome</keyword>